<dbReference type="InterPro" id="IPR039425">
    <property type="entry name" value="RNA_pol_sigma-70-like"/>
</dbReference>
<dbReference type="PANTHER" id="PTHR43133">
    <property type="entry name" value="RNA POLYMERASE ECF-TYPE SIGMA FACTO"/>
    <property type="match status" value="1"/>
</dbReference>
<gene>
    <name evidence="6" type="ORF">C1280_05640</name>
</gene>
<dbReference type="EMBL" id="CP025958">
    <property type="protein sequence ID" value="AWM36557.1"/>
    <property type="molecule type" value="Genomic_DNA"/>
</dbReference>
<dbReference type="GO" id="GO:0003677">
    <property type="term" value="F:DNA binding"/>
    <property type="evidence" value="ECO:0007669"/>
    <property type="project" value="UniProtKB-KW"/>
</dbReference>
<keyword evidence="2" id="KW-0731">Sigma factor</keyword>
<evidence type="ECO:0000313" key="7">
    <source>
        <dbReference type="Proteomes" id="UP000245802"/>
    </source>
</evidence>
<protein>
    <submittedName>
        <fullName evidence="6">Sigma-70 family RNA polymerase sigma factor</fullName>
    </submittedName>
</protein>
<dbReference type="OrthoDB" id="281047at2"/>
<dbReference type="Gene3D" id="1.10.1740.10">
    <property type="match status" value="1"/>
</dbReference>
<name>A0A2Z3GYH7_9BACT</name>
<evidence type="ECO:0000259" key="5">
    <source>
        <dbReference type="Pfam" id="PF04542"/>
    </source>
</evidence>
<accession>A0A2Z3GYH7</accession>
<keyword evidence="4" id="KW-0804">Transcription</keyword>
<dbReference type="RefSeq" id="WP_010049557.1">
    <property type="nucleotide sequence ID" value="NZ_CP025958.1"/>
</dbReference>
<dbReference type="KEGG" id="gog:C1280_05640"/>
<dbReference type="AlphaFoldDB" id="A0A2Z3GYH7"/>
<dbReference type="GO" id="GO:0006352">
    <property type="term" value="P:DNA-templated transcription initiation"/>
    <property type="evidence" value="ECO:0007669"/>
    <property type="project" value="InterPro"/>
</dbReference>
<evidence type="ECO:0000256" key="4">
    <source>
        <dbReference type="ARBA" id="ARBA00023163"/>
    </source>
</evidence>
<evidence type="ECO:0000256" key="1">
    <source>
        <dbReference type="ARBA" id="ARBA00023015"/>
    </source>
</evidence>
<dbReference type="SUPFAM" id="SSF88946">
    <property type="entry name" value="Sigma2 domain of RNA polymerase sigma factors"/>
    <property type="match status" value="1"/>
</dbReference>
<dbReference type="PANTHER" id="PTHR43133:SF8">
    <property type="entry name" value="RNA POLYMERASE SIGMA FACTOR HI_1459-RELATED"/>
    <property type="match status" value="1"/>
</dbReference>
<evidence type="ECO:0000256" key="3">
    <source>
        <dbReference type="ARBA" id="ARBA00023125"/>
    </source>
</evidence>
<keyword evidence="7" id="KW-1185">Reference proteome</keyword>
<proteinExistence type="predicted"/>
<dbReference type="Pfam" id="PF04542">
    <property type="entry name" value="Sigma70_r2"/>
    <property type="match status" value="1"/>
</dbReference>
<dbReference type="Gene3D" id="1.10.10.2690">
    <property type="match status" value="1"/>
</dbReference>
<dbReference type="NCBIfam" id="TIGR02937">
    <property type="entry name" value="sigma70-ECF"/>
    <property type="match status" value="1"/>
</dbReference>
<dbReference type="Proteomes" id="UP000245802">
    <property type="component" value="Chromosome"/>
</dbReference>
<sequence>MHTTSVTLLARLRQTGDGDAWARFVRTYSPLLYGWARRMALAHDDAVDLVQDVFAVLVQQIPRFDYDGQQRFRGWLWTITRRRWADRKRKASLPIDPGRDPSELPAASADIGLEEAEFRAHLIRHVVPTLRGNFHETTWRSFWKHVVDGRPVTEVAAEEGVTVAAVYKAKLRVTAHLQKELADLMTDSPGDPL</sequence>
<keyword evidence="1" id="KW-0805">Transcription regulation</keyword>
<organism evidence="6 7">
    <name type="scientific">Gemmata obscuriglobus</name>
    <dbReference type="NCBI Taxonomy" id="114"/>
    <lineage>
        <taxon>Bacteria</taxon>
        <taxon>Pseudomonadati</taxon>
        <taxon>Planctomycetota</taxon>
        <taxon>Planctomycetia</taxon>
        <taxon>Gemmatales</taxon>
        <taxon>Gemmataceae</taxon>
        <taxon>Gemmata</taxon>
    </lineage>
</organism>
<dbReference type="GO" id="GO:0016987">
    <property type="term" value="F:sigma factor activity"/>
    <property type="evidence" value="ECO:0007669"/>
    <property type="project" value="UniProtKB-KW"/>
</dbReference>
<dbReference type="InterPro" id="IPR014284">
    <property type="entry name" value="RNA_pol_sigma-70_dom"/>
</dbReference>
<evidence type="ECO:0000313" key="6">
    <source>
        <dbReference type="EMBL" id="AWM36557.1"/>
    </source>
</evidence>
<reference evidence="6 7" key="1">
    <citation type="submission" date="2018-01" db="EMBL/GenBank/DDBJ databases">
        <title>G. obscuriglobus.</title>
        <authorList>
            <person name="Franke J."/>
            <person name="Blomberg W."/>
            <person name="Selmecki A."/>
        </authorList>
    </citation>
    <scope>NUCLEOTIDE SEQUENCE [LARGE SCALE GENOMIC DNA]</scope>
    <source>
        <strain evidence="6 7">DSM 5831</strain>
    </source>
</reference>
<feature type="domain" description="RNA polymerase sigma-70 region 2" evidence="5">
    <location>
        <begin position="24"/>
        <end position="92"/>
    </location>
</feature>
<dbReference type="InterPro" id="IPR007627">
    <property type="entry name" value="RNA_pol_sigma70_r2"/>
</dbReference>
<dbReference type="InterPro" id="IPR053721">
    <property type="entry name" value="Fimbrial_Adhesin_Reg"/>
</dbReference>
<keyword evidence="3" id="KW-0238">DNA-binding</keyword>
<evidence type="ECO:0000256" key="2">
    <source>
        <dbReference type="ARBA" id="ARBA00023082"/>
    </source>
</evidence>
<dbReference type="InterPro" id="IPR013325">
    <property type="entry name" value="RNA_pol_sigma_r2"/>
</dbReference>